<keyword evidence="3" id="KW-1185">Reference proteome</keyword>
<gene>
    <name evidence="2" type="ORF">DEA37_0004794</name>
</gene>
<feature type="signal peptide" evidence="1">
    <location>
        <begin position="1"/>
        <end position="22"/>
    </location>
</feature>
<accession>A0A5J4NUL9</accession>
<protein>
    <submittedName>
        <fullName evidence="2">Uncharacterized protein</fullName>
    </submittedName>
</protein>
<sequence length="213" mass="24495">MYSSAHFIRLLLCTLLVGLTLTDRYDEYMIHGDEAKSFFTRDDYNDPTEHLYNENQNDVYGAVRVQDEDMDENQIDQNLLDEDLLQRTRSYEDSEDMGTFAKIIHYIARYGPTVWKRTHVEQLVALRALVKGRTKVVLDAARKGRAELKWAAAEEALVAAFDNPADRHEAMRRFKIACAVLGKGWFHPFSPQLCEDCWTGHYQDSNKSHGAGC</sequence>
<name>A0A5J4NUL9_9TREM</name>
<dbReference type="EMBL" id="QNGE01000932">
    <property type="protein sequence ID" value="KAA3678860.1"/>
    <property type="molecule type" value="Genomic_DNA"/>
</dbReference>
<dbReference type="Proteomes" id="UP000324629">
    <property type="component" value="Unassembled WGS sequence"/>
</dbReference>
<proteinExistence type="predicted"/>
<evidence type="ECO:0000313" key="2">
    <source>
        <dbReference type="EMBL" id="KAA3678860.1"/>
    </source>
</evidence>
<comment type="caution">
    <text evidence="2">The sequence shown here is derived from an EMBL/GenBank/DDBJ whole genome shotgun (WGS) entry which is preliminary data.</text>
</comment>
<evidence type="ECO:0000313" key="3">
    <source>
        <dbReference type="Proteomes" id="UP000324629"/>
    </source>
</evidence>
<evidence type="ECO:0000256" key="1">
    <source>
        <dbReference type="SAM" id="SignalP"/>
    </source>
</evidence>
<feature type="chain" id="PRO_5023807897" evidence="1">
    <location>
        <begin position="23"/>
        <end position="213"/>
    </location>
</feature>
<organism evidence="2 3">
    <name type="scientific">Paragonimus westermani</name>
    <dbReference type="NCBI Taxonomy" id="34504"/>
    <lineage>
        <taxon>Eukaryota</taxon>
        <taxon>Metazoa</taxon>
        <taxon>Spiralia</taxon>
        <taxon>Lophotrochozoa</taxon>
        <taxon>Platyhelminthes</taxon>
        <taxon>Trematoda</taxon>
        <taxon>Digenea</taxon>
        <taxon>Plagiorchiida</taxon>
        <taxon>Troglotremata</taxon>
        <taxon>Troglotrematidae</taxon>
        <taxon>Paragonimus</taxon>
    </lineage>
</organism>
<keyword evidence="1" id="KW-0732">Signal</keyword>
<dbReference type="AlphaFoldDB" id="A0A5J4NUL9"/>
<reference evidence="2 3" key="1">
    <citation type="journal article" date="2019" name="Gigascience">
        <title>Whole-genome sequence of the oriental lung fluke Paragonimus westermani.</title>
        <authorList>
            <person name="Oey H."/>
            <person name="Zakrzewski M."/>
            <person name="Narain K."/>
            <person name="Devi K.R."/>
            <person name="Agatsuma T."/>
            <person name="Nawaratna S."/>
            <person name="Gobert G.N."/>
            <person name="Jones M.K."/>
            <person name="Ragan M.A."/>
            <person name="McManus D.P."/>
            <person name="Krause L."/>
        </authorList>
    </citation>
    <scope>NUCLEOTIDE SEQUENCE [LARGE SCALE GENOMIC DNA]</scope>
    <source>
        <strain evidence="2 3">IND2009</strain>
    </source>
</reference>